<evidence type="ECO:0000313" key="2">
    <source>
        <dbReference type="Proteomes" id="UP001597307"/>
    </source>
</evidence>
<evidence type="ECO:0000313" key="1">
    <source>
        <dbReference type="EMBL" id="MFD1845857.1"/>
    </source>
</evidence>
<dbReference type="PANTHER" id="PTHR28255:SF1">
    <property type="entry name" value="UPF0303 PROTEIN YBR137W"/>
    <property type="match status" value="1"/>
</dbReference>
<dbReference type="EMBL" id="JBHUGA010000009">
    <property type="protein sequence ID" value="MFD1845857.1"/>
    <property type="molecule type" value="Genomic_DNA"/>
</dbReference>
<dbReference type="NCBIfam" id="NF002696">
    <property type="entry name" value="PRK02487.1-5"/>
    <property type="match status" value="1"/>
</dbReference>
<keyword evidence="2" id="KW-1185">Reference proteome</keyword>
<organism evidence="1 2">
    <name type="scientific">Arthrobacter flavus</name>
    <dbReference type="NCBI Taxonomy" id="95172"/>
    <lineage>
        <taxon>Bacteria</taxon>
        <taxon>Bacillati</taxon>
        <taxon>Actinomycetota</taxon>
        <taxon>Actinomycetes</taxon>
        <taxon>Micrococcales</taxon>
        <taxon>Micrococcaceae</taxon>
        <taxon>Arthrobacter</taxon>
    </lineage>
</organism>
<dbReference type="RefSeq" id="WP_343878092.1">
    <property type="nucleotide sequence ID" value="NZ_BAAAIJ010000009.1"/>
</dbReference>
<reference evidence="2" key="1">
    <citation type="journal article" date="2019" name="Int. J. Syst. Evol. Microbiol.">
        <title>The Global Catalogue of Microorganisms (GCM) 10K type strain sequencing project: providing services to taxonomists for standard genome sequencing and annotation.</title>
        <authorList>
            <consortium name="The Broad Institute Genomics Platform"/>
            <consortium name="The Broad Institute Genome Sequencing Center for Infectious Disease"/>
            <person name="Wu L."/>
            <person name="Ma J."/>
        </authorList>
    </citation>
    <scope>NUCLEOTIDE SEQUENCE [LARGE SCALE GENOMIC DNA]</scope>
    <source>
        <strain evidence="2">JCM 11496</strain>
    </source>
</reference>
<gene>
    <name evidence="1" type="ORF">ACFSFX_04525</name>
</gene>
<protein>
    <submittedName>
        <fullName evidence="1">Heme-degrading domain-containing protein</fullName>
    </submittedName>
</protein>
<dbReference type="InterPro" id="IPR010371">
    <property type="entry name" value="YBR137W-like"/>
</dbReference>
<dbReference type="PIRSF" id="PIRSF008757">
    <property type="entry name" value="UCP008757"/>
    <property type="match status" value="1"/>
</dbReference>
<dbReference type="Proteomes" id="UP001597307">
    <property type="component" value="Unassembled WGS sequence"/>
</dbReference>
<accession>A0ABW4Q3G0</accession>
<comment type="caution">
    <text evidence="1">The sequence shown here is derived from an EMBL/GenBank/DDBJ whole genome shotgun (WGS) entry which is preliminary data.</text>
</comment>
<dbReference type="InterPro" id="IPR005624">
    <property type="entry name" value="PduO/GlcC-like"/>
</dbReference>
<sequence length="163" mass="17767">MEPAKLADPQLPELIAMIEREIAELQFPSFTFDDALSLGLRLVKLGTDRGLPIAIDISRTDQVLFHVALPGATPDNELWARAKARTAARYQEPSYLVGLRALSSGARMEDNPLFDTTVFAAHGGSFPLYVRGVGPVATVTVSGLPQRDDHDLVVEALRGHLQH</sequence>
<name>A0ABW4Q3G0_9MICC</name>
<proteinExistence type="predicted"/>
<dbReference type="PANTHER" id="PTHR28255">
    <property type="match status" value="1"/>
</dbReference>
<dbReference type="Pfam" id="PF03928">
    <property type="entry name" value="HbpS-like"/>
    <property type="match status" value="1"/>
</dbReference>
<dbReference type="InterPro" id="IPR038084">
    <property type="entry name" value="PduO/GlcC-like_sf"/>
</dbReference>
<dbReference type="SUPFAM" id="SSF143744">
    <property type="entry name" value="GlcG-like"/>
    <property type="match status" value="1"/>
</dbReference>
<dbReference type="Gene3D" id="3.30.450.150">
    <property type="entry name" value="Haem-degrading domain"/>
    <property type="match status" value="1"/>
</dbReference>